<reference evidence="1" key="1">
    <citation type="journal article" date="2021" name="Proc. Natl. Acad. Sci. U.S.A.">
        <title>A Catalog of Tens of Thousands of Viruses from Human Metagenomes Reveals Hidden Associations with Chronic Diseases.</title>
        <authorList>
            <person name="Tisza M.J."/>
            <person name="Buck C.B."/>
        </authorList>
    </citation>
    <scope>NUCLEOTIDE SEQUENCE</scope>
    <source>
        <strain evidence="1">Cttma3</strain>
    </source>
</reference>
<sequence>MVVLACSSCYYCKGYIFMFIPGYVTGDFC</sequence>
<evidence type="ECO:0000313" key="1">
    <source>
        <dbReference type="EMBL" id="DAG03049.1"/>
    </source>
</evidence>
<organism evidence="1">
    <name type="scientific">Siphoviridae sp. cttma3</name>
    <dbReference type="NCBI Taxonomy" id="2825708"/>
    <lineage>
        <taxon>Viruses</taxon>
        <taxon>Duplodnaviria</taxon>
        <taxon>Heunggongvirae</taxon>
        <taxon>Uroviricota</taxon>
        <taxon>Caudoviricetes</taxon>
    </lineage>
</organism>
<dbReference type="EMBL" id="BK016222">
    <property type="protein sequence ID" value="DAG03049.1"/>
    <property type="molecule type" value="Genomic_DNA"/>
</dbReference>
<accession>A0A8S5V8G8</accession>
<proteinExistence type="predicted"/>
<protein>
    <submittedName>
        <fullName evidence="1">Uncharacterized protein</fullName>
    </submittedName>
</protein>
<name>A0A8S5V8G8_9CAUD</name>